<dbReference type="Proteomes" id="UP000029579">
    <property type="component" value="Unassembled WGS sequence"/>
</dbReference>
<gene>
    <name evidence="2" type="ORF">HMPREF1630_07185</name>
</gene>
<comment type="caution">
    <text evidence="2">The sequence shown here is derived from an EMBL/GenBank/DDBJ whole genome shotgun (WGS) entry which is preliminary data.</text>
</comment>
<dbReference type="Gene3D" id="1.10.530.10">
    <property type="match status" value="1"/>
</dbReference>
<dbReference type="InterPro" id="IPR023346">
    <property type="entry name" value="Lysozyme-like_dom_sf"/>
</dbReference>
<protein>
    <submittedName>
        <fullName evidence="2">Lytic murein transglycosylase</fullName>
    </submittedName>
</protein>
<sequence length="218" mass="25179">MKVIKWFGKLIGFIFLAILILFVVCYATIAYQTSRTRISYQDEIYKCSEKYNVDPLLTASIIKVESDFDKDAKSHQGAQGLMQLLNETASHAAELTGKEYFPDKLSDVEYNLDLGIAYYDYLYRYYNNRDLALAAYNGGVGNVDKWIKEGLLDPANPDVLKIPFEETRQYVTKIDANYDVYKKFYKKGLPSEKRMANLKQLAFDNFMVFIEDIIANIR</sequence>
<organism evidence="2 3">
    <name type="scientific">Anaerococcus lactolyticus S7-1-13</name>
    <dbReference type="NCBI Taxonomy" id="1284686"/>
    <lineage>
        <taxon>Bacteria</taxon>
        <taxon>Bacillati</taxon>
        <taxon>Bacillota</taxon>
        <taxon>Tissierellia</taxon>
        <taxon>Tissierellales</taxon>
        <taxon>Peptoniphilaceae</taxon>
        <taxon>Anaerococcus</taxon>
    </lineage>
</organism>
<dbReference type="Pfam" id="PF01464">
    <property type="entry name" value="SLT"/>
    <property type="match status" value="1"/>
</dbReference>
<dbReference type="PANTHER" id="PTHR37423:SF2">
    <property type="entry name" value="MEMBRANE-BOUND LYTIC MUREIN TRANSGLYCOSYLASE C"/>
    <property type="match status" value="1"/>
</dbReference>
<dbReference type="PANTHER" id="PTHR37423">
    <property type="entry name" value="SOLUBLE LYTIC MUREIN TRANSGLYCOSYLASE-RELATED"/>
    <property type="match status" value="1"/>
</dbReference>
<dbReference type="EMBL" id="JRMW01000038">
    <property type="protein sequence ID" value="KGF03578.1"/>
    <property type="molecule type" value="Genomic_DNA"/>
</dbReference>
<dbReference type="OrthoDB" id="9815002at2"/>
<proteinExistence type="predicted"/>
<dbReference type="eggNOG" id="COG0741">
    <property type="taxonomic scope" value="Bacteria"/>
</dbReference>
<evidence type="ECO:0000313" key="2">
    <source>
        <dbReference type="EMBL" id="KGF03578.1"/>
    </source>
</evidence>
<evidence type="ECO:0000259" key="1">
    <source>
        <dbReference type="Pfam" id="PF01464"/>
    </source>
</evidence>
<evidence type="ECO:0000313" key="3">
    <source>
        <dbReference type="Proteomes" id="UP000029579"/>
    </source>
</evidence>
<feature type="domain" description="Transglycosylase SLT" evidence="1">
    <location>
        <begin position="46"/>
        <end position="149"/>
    </location>
</feature>
<dbReference type="CDD" id="cd16896">
    <property type="entry name" value="LT_Slt70-like"/>
    <property type="match status" value="1"/>
</dbReference>
<accession>A0A095X154</accession>
<reference evidence="2 3" key="1">
    <citation type="submission" date="2014-07" db="EMBL/GenBank/DDBJ databases">
        <authorList>
            <person name="McCorrison J."/>
            <person name="Sanka R."/>
            <person name="Torralba M."/>
            <person name="Gillis M."/>
            <person name="Haft D.H."/>
            <person name="Methe B."/>
            <person name="Sutton G."/>
            <person name="Nelson K.E."/>
        </authorList>
    </citation>
    <scope>NUCLEOTIDE SEQUENCE [LARGE SCALE GENOMIC DNA]</scope>
    <source>
        <strain evidence="2 3">S7-1-13</strain>
    </source>
</reference>
<dbReference type="AlphaFoldDB" id="A0A095X154"/>
<dbReference type="RefSeq" id="WP_004829947.1">
    <property type="nucleotide sequence ID" value="NZ_JRMW01000038.1"/>
</dbReference>
<dbReference type="InterPro" id="IPR008258">
    <property type="entry name" value="Transglycosylase_SLT_dom_1"/>
</dbReference>
<name>A0A095X154_9FIRM</name>
<dbReference type="SUPFAM" id="SSF53955">
    <property type="entry name" value="Lysozyme-like"/>
    <property type="match status" value="1"/>
</dbReference>